<dbReference type="EMBL" id="BARW01000197">
    <property type="protein sequence ID" value="GAI60863.1"/>
    <property type="molecule type" value="Genomic_DNA"/>
</dbReference>
<comment type="caution">
    <text evidence="1">The sequence shown here is derived from an EMBL/GenBank/DDBJ whole genome shotgun (WGS) entry which is preliminary data.</text>
</comment>
<evidence type="ECO:0000313" key="1">
    <source>
        <dbReference type="EMBL" id="GAI60863.1"/>
    </source>
</evidence>
<accession>X1PY56</accession>
<organism evidence="1">
    <name type="scientific">marine sediment metagenome</name>
    <dbReference type="NCBI Taxonomy" id="412755"/>
    <lineage>
        <taxon>unclassified sequences</taxon>
        <taxon>metagenomes</taxon>
        <taxon>ecological metagenomes</taxon>
    </lineage>
</organism>
<proteinExistence type="predicted"/>
<gene>
    <name evidence="1" type="ORF">S12H4_01103</name>
</gene>
<protein>
    <submittedName>
        <fullName evidence="1">Uncharacterized protein</fullName>
    </submittedName>
</protein>
<sequence length="122" mass="14882">MLWKLIRWSRQIRIWLSGNKERELRFRLFTLPVVIPSLEFRERLLPLGYDYNIFSMAYRGQIFTVRKAVPGGHQYHLRYYNNGEITGHYEVDWFVDEKAHNQGKDLRELTKREIATIRRRLE</sequence>
<dbReference type="AlphaFoldDB" id="X1PY56"/>
<reference evidence="1" key="1">
    <citation type="journal article" date="2014" name="Front. Microbiol.">
        <title>High frequency of phylogenetically diverse reductive dehalogenase-homologous genes in deep subseafloor sedimentary metagenomes.</title>
        <authorList>
            <person name="Kawai M."/>
            <person name="Futagami T."/>
            <person name="Toyoda A."/>
            <person name="Takaki Y."/>
            <person name="Nishi S."/>
            <person name="Hori S."/>
            <person name="Arai W."/>
            <person name="Tsubouchi T."/>
            <person name="Morono Y."/>
            <person name="Uchiyama I."/>
            <person name="Ito T."/>
            <person name="Fujiyama A."/>
            <person name="Inagaki F."/>
            <person name="Takami H."/>
        </authorList>
    </citation>
    <scope>NUCLEOTIDE SEQUENCE</scope>
    <source>
        <strain evidence="1">Expedition CK06-06</strain>
    </source>
</reference>
<name>X1PY56_9ZZZZ</name>